<keyword evidence="6" id="KW-1185">Reference proteome</keyword>
<dbReference type="InterPro" id="IPR003599">
    <property type="entry name" value="Ig_sub"/>
</dbReference>
<dbReference type="AlphaFoldDB" id="A0A8D2IKL5"/>
<name>A0A8D2IKL5_VARKO</name>
<keyword evidence="1" id="KW-0391">Immunity</keyword>
<proteinExistence type="predicted"/>
<evidence type="ECO:0000313" key="5">
    <source>
        <dbReference type="Ensembl" id="ENSVKKP00000001772.1"/>
    </source>
</evidence>
<dbReference type="InterPro" id="IPR013106">
    <property type="entry name" value="Ig_V-set"/>
</dbReference>
<dbReference type="OMA" id="WANAHFI"/>
<evidence type="ECO:0000259" key="4">
    <source>
        <dbReference type="PROSITE" id="PS50835"/>
    </source>
</evidence>
<dbReference type="Gene3D" id="2.60.40.10">
    <property type="entry name" value="Immunoglobulins"/>
    <property type="match status" value="1"/>
</dbReference>
<dbReference type="Ensembl" id="ENSVKKT00000001830.1">
    <property type="protein sequence ID" value="ENSVKKP00000001772.1"/>
    <property type="gene ID" value="ENSVKKG00000001455.1"/>
</dbReference>
<reference evidence="5" key="2">
    <citation type="submission" date="2025-09" db="UniProtKB">
        <authorList>
            <consortium name="Ensembl"/>
        </authorList>
    </citation>
    <scope>IDENTIFICATION</scope>
</reference>
<accession>A0A8D2IKL5</accession>
<dbReference type="SMART" id="SM00406">
    <property type="entry name" value="IGv"/>
    <property type="match status" value="1"/>
</dbReference>
<evidence type="ECO:0000313" key="6">
    <source>
        <dbReference type="Proteomes" id="UP000694545"/>
    </source>
</evidence>
<evidence type="ECO:0000256" key="2">
    <source>
        <dbReference type="ARBA" id="ARBA00023130"/>
    </source>
</evidence>
<evidence type="ECO:0000256" key="3">
    <source>
        <dbReference type="ARBA" id="ARBA00043265"/>
    </source>
</evidence>
<dbReference type="PANTHER" id="PTHR23266">
    <property type="entry name" value="IMMUNOGLOBULIN HEAVY CHAIN"/>
    <property type="match status" value="1"/>
</dbReference>
<evidence type="ECO:0000256" key="1">
    <source>
        <dbReference type="ARBA" id="ARBA00022859"/>
    </source>
</evidence>
<organism evidence="5 6">
    <name type="scientific">Varanus komodoensis</name>
    <name type="common">Komodo dragon</name>
    <dbReference type="NCBI Taxonomy" id="61221"/>
    <lineage>
        <taxon>Eukaryota</taxon>
        <taxon>Metazoa</taxon>
        <taxon>Chordata</taxon>
        <taxon>Craniata</taxon>
        <taxon>Vertebrata</taxon>
        <taxon>Euteleostomi</taxon>
        <taxon>Lepidosauria</taxon>
        <taxon>Squamata</taxon>
        <taxon>Bifurcata</taxon>
        <taxon>Unidentata</taxon>
        <taxon>Episquamata</taxon>
        <taxon>Toxicofera</taxon>
        <taxon>Anguimorpha</taxon>
        <taxon>Paleoanguimorpha</taxon>
        <taxon>Varanoidea</taxon>
        <taxon>Varanidae</taxon>
        <taxon>Varanus</taxon>
    </lineage>
</organism>
<dbReference type="InterPro" id="IPR013783">
    <property type="entry name" value="Ig-like_fold"/>
</dbReference>
<feature type="domain" description="Ig-like" evidence="4">
    <location>
        <begin position="1"/>
        <end position="102"/>
    </location>
</feature>
<sequence length="165" mass="18205">QITLTESGGGVKKPGETLRLTCTVSGFSLTTPRKGTGVDWMSWVRQPPGKVLKWMGFAWRTASPDYNPALQDQIHITKDNAKGQVSLQLIGLRLDDTAMYFCARGTVRKFILVAGQKPLFAPDQNRRPESLVGLWANAHFITAAESDSGIRFQYCFLNGSSNTLL</sequence>
<keyword evidence="3" id="KW-1280">Immunoglobulin</keyword>
<reference evidence="5" key="1">
    <citation type="submission" date="2025-08" db="UniProtKB">
        <authorList>
            <consortium name="Ensembl"/>
        </authorList>
    </citation>
    <scope>IDENTIFICATION</scope>
</reference>
<dbReference type="SMART" id="SM00409">
    <property type="entry name" value="IG"/>
    <property type="match status" value="1"/>
</dbReference>
<dbReference type="SUPFAM" id="SSF48726">
    <property type="entry name" value="Immunoglobulin"/>
    <property type="match status" value="1"/>
</dbReference>
<dbReference type="GO" id="GO:0005576">
    <property type="term" value="C:extracellular region"/>
    <property type="evidence" value="ECO:0007669"/>
    <property type="project" value="UniProtKB-ARBA"/>
</dbReference>
<keyword evidence="2" id="KW-1064">Adaptive immunity</keyword>
<dbReference type="PROSITE" id="PS50835">
    <property type="entry name" value="IG_LIKE"/>
    <property type="match status" value="1"/>
</dbReference>
<dbReference type="InterPro" id="IPR050199">
    <property type="entry name" value="IgHV"/>
</dbReference>
<dbReference type="InterPro" id="IPR036179">
    <property type="entry name" value="Ig-like_dom_sf"/>
</dbReference>
<dbReference type="Proteomes" id="UP000694545">
    <property type="component" value="Unplaced"/>
</dbReference>
<dbReference type="GO" id="GO:0019814">
    <property type="term" value="C:immunoglobulin complex"/>
    <property type="evidence" value="ECO:0007669"/>
    <property type="project" value="UniProtKB-KW"/>
</dbReference>
<dbReference type="InterPro" id="IPR007110">
    <property type="entry name" value="Ig-like_dom"/>
</dbReference>
<dbReference type="Pfam" id="PF07686">
    <property type="entry name" value="V-set"/>
    <property type="match status" value="1"/>
</dbReference>
<dbReference type="GO" id="GO:0002250">
    <property type="term" value="P:adaptive immune response"/>
    <property type="evidence" value="ECO:0007669"/>
    <property type="project" value="UniProtKB-KW"/>
</dbReference>
<protein>
    <recommendedName>
        <fullName evidence="4">Ig-like domain-containing protein</fullName>
    </recommendedName>
</protein>